<proteinExistence type="inferred from homology"/>
<keyword evidence="2" id="KW-0325">Glycoprotein</keyword>
<evidence type="ECO:0008006" key="6">
    <source>
        <dbReference type="Google" id="ProtNLM"/>
    </source>
</evidence>
<evidence type="ECO:0000256" key="3">
    <source>
        <dbReference type="SAM" id="SignalP"/>
    </source>
</evidence>
<dbReference type="Pfam" id="PF00657">
    <property type="entry name" value="Lipase_GDSL"/>
    <property type="match status" value="1"/>
</dbReference>
<keyword evidence="3" id="KW-0732">Signal</keyword>
<name>A0AA38EZJ1_TAXCH</name>
<evidence type="ECO:0000313" key="5">
    <source>
        <dbReference type="Proteomes" id="UP000824469"/>
    </source>
</evidence>
<evidence type="ECO:0000256" key="1">
    <source>
        <dbReference type="ARBA" id="ARBA00008668"/>
    </source>
</evidence>
<evidence type="ECO:0000313" key="4">
    <source>
        <dbReference type="EMBL" id="KAH9288279.1"/>
    </source>
</evidence>
<dbReference type="PANTHER" id="PTHR22835:SF659">
    <property type="entry name" value="GDSL LIPASE_ACYLHYDROLASE, PUTATIVE (AFU_ORTHOLOGUE AFUA_2G00510)-RELATED"/>
    <property type="match status" value="1"/>
</dbReference>
<dbReference type="PANTHER" id="PTHR22835">
    <property type="entry name" value="ZINC FINGER FYVE DOMAIN CONTAINING PROTEIN"/>
    <property type="match status" value="1"/>
</dbReference>
<protein>
    <recommendedName>
        <fullName evidence="6">GDSL esterase/lipase</fullName>
    </recommendedName>
</protein>
<sequence length="297" mass="32027">MMKMERVHIILVGLFLLVSIASCSAANGNSSCFPAIYSFGDSLTDTGNAVASNPLIFHQFNSLPYGETFFGKPTGRCSDGRLVIDFLATSLGLPFLPPYLKVGRMPFSSRSTGVNFAVAGGTALDSSVLISKGVISETPLSLNVQIRWFQQMKINTCNQNSACEEHFSKALYVFGEIGANDYLDATMLLKPLSQIQGFTSPIIANIHGALEQGAKNILVQGIPPLGCSPAVLTLLNPNTIDKDDNGCLTSYNKISQNQNLLLQQTVQQLSIKYPGVSLVYADYYKIALSILNNAAKN</sequence>
<dbReference type="InterPro" id="IPR001087">
    <property type="entry name" value="GDSL"/>
</dbReference>
<keyword evidence="5" id="KW-1185">Reference proteome</keyword>
<feature type="signal peptide" evidence="3">
    <location>
        <begin position="1"/>
        <end position="25"/>
    </location>
</feature>
<dbReference type="AlphaFoldDB" id="A0AA38EZJ1"/>
<accession>A0AA38EZJ1</accession>
<dbReference type="InterPro" id="IPR036514">
    <property type="entry name" value="SGNH_hydro_sf"/>
</dbReference>
<gene>
    <name evidence="4" type="ORF">KI387_032396</name>
</gene>
<dbReference type="GO" id="GO:0016788">
    <property type="term" value="F:hydrolase activity, acting on ester bonds"/>
    <property type="evidence" value="ECO:0007669"/>
    <property type="project" value="InterPro"/>
</dbReference>
<dbReference type="PROSITE" id="PS51257">
    <property type="entry name" value="PROKAR_LIPOPROTEIN"/>
    <property type="match status" value="1"/>
</dbReference>
<dbReference type="OMA" id="LMICISQ"/>
<feature type="chain" id="PRO_5041400894" description="GDSL esterase/lipase" evidence="3">
    <location>
        <begin position="26"/>
        <end position="297"/>
    </location>
</feature>
<dbReference type="Gene3D" id="3.40.50.1110">
    <property type="entry name" value="SGNH hydrolase"/>
    <property type="match status" value="1"/>
</dbReference>
<dbReference type="EMBL" id="JAHRHJ020003813">
    <property type="protein sequence ID" value="KAH9288279.1"/>
    <property type="molecule type" value="Genomic_DNA"/>
</dbReference>
<feature type="non-terminal residue" evidence="4">
    <location>
        <position position="297"/>
    </location>
</feature>
<comment type="similarity">
    <text evidence="1">Belongs to the 'GDSL' lipolytic enzyme family.</text>
</comment>
<reference evidence="4 5" key="1">
    <citation type="journal article" date="2021" name="Nat. Plants">
        <title>The Taxus genome provides insights into paclitaxel biosynthesis.</title>
        <authorList>
            <person name="Xiong X."/>
            <person name="Gou J."/>
            <person name="Liao Q."/>
            <person name="Li Y."/>
            <person name="Zhou Q."/>
            <person name="Bi G."/>
            <person name="Li C."/>
            <person name="Du R."/>
            <person name="Wang X."/>
            <person name="Sun T."/>
            <person name="Guo L."/>
            <person name="Liang H."/>
            <person name="Lu P."/>
            <person name="Wu Y."/>
            <person name="Zhang Z."/>
            <person name="Ro D.K."/>
            <person name="Shang Y."/>
            <person name="Huang S."/>
            <person name="Yan J."/>
        </authorList>
    </citation>
    <scope>NUCLEOTIDE SEQUENCE [LARGE SCALE GENOMIC DNA]</scope>
    <source>
        <strain evidence="4">Ta-2019</strain>
    </source>
</reference>
<dbReference type="Proteomes" id="UP000824469">
    <property type="component" value="Unassembled WGS sequence"/>
</dbReference>
<organism evidence="4 5">
    <name type="scientific">Taxus chinensis</name>
    <name type="common">Chinese yew</name>
    <name type="synonym">Taxus wallichiana var. chinensis</name>
    <dbReference type="NCBI Taxonomy" id="29808"/>
    <lineage>
        <taxon>Eukaryota</taxon>
        <taxon>Viridiplantae</taxon>
        <taxon>Streptophyta</taxon>
        <taxon>Embryophyta</taxon>
        <taxon>Tracheophyta</taxon>
        <taxon>Spermatophyta</taxon>
        <taxon>Pinopsida</taxon>
        <taxon>Pinidae</taxon>
        <taxon>Conifers II</taxon>
        <taxon>Cupressales</taxon>
        <taxon>Taxaceae</taxon>
        <taxon>Taxus</taxon>
    </lineage>
</organism>
<comment type="caution">
    <text evidence="4">The sequence shown here is derived from an EMBL/GenBank/DDBJ whole genome shotgun (WGS) entry which is preliminary data.</text>
</comment>
<evidence type="ECO:0000256" key="2">
    <source>
        <dbReference type="ARBA" id="ARBA00023180"/>
    </source>
</evidence>